<gene>
    <name evidence="3" type="primary">6044508</name>
    <name evidence="2" type="ORF">CpipJ_CPIJ011471</name>
</gene>
<evidence type="ECO:0000313" key="2">
    <source>
        <dbReference type="EMBL" id="EDS36358.1"/>
    </source>
</evidence>
<name>B0WX97_CULQU</name>
<dbReference type="KEGG" id="cqu:CpipJ_CPIJ011471"/>
<feature type="region of interest" description="Disordered" evidence="1">
    <location>
        <begin position="172"/>
        <end position="205"/>
    </location>
</feature>
<reference evidence="2" key="1">
    <citation type="submission" date="2007-03" db="EMBL/GenBank/DDBJ databases">
        <title>Annotation of Culex pipiens quinquefasciatus.</title>
        <authorList>
            <consortium name="The Broad Institute Genome Sequencing Platform"/>
            <person name="Atkinson P.W."/>
            <person name="Hemingway J."/>
            <person name="Christensen B.M."/>
            <person name="Higgs S."/>
            <person name="Kodira C."/>
            <person name="Hannick L."/>
            <person name="Megy K."/>
            <person name="O'Leary S."/>
            <person name="Pearson M."/>
            <person name="Haas B.J."/>
            <person name="Mauceli E."/>
            <person name="Wortman J.R."/>
            <person name="Lee N.H."/>
            <person name="Guigo R."/>
            <person name="Stanke M."/>
            <person name="Alvarado L."/>
            <person name="Amedeo P."/>
            <person name="Antoine C.H."/>
            <person name="Arensburger P."/>
            <person name="Bidwell S.L."/>
            <person name="Crawford M."/>
            <person name="Camaro F."/>
            <person name="Devon K."/>
            <person name="Engels R."/>
            <person name="Hammond M."/>
            <person name="Howarth C."/>
            <person name="Koehrsen M."/>
            <person name="Lawson D."/>
            <person name="Montgomery P."/>
            <person name="Nene V."/>
            <person name="Nusbaum C."/>
            <person name="Puiu D."/>
            <person name="Romero-Severson J."/>
            <person name="Severson D.W."/>
            <person name="Shumway M."/>
            <person name="Sisk P."/>
            <person name="Stolte C."/>
            <person name="Zeng Q."/>
            <person name="Eisenstadt E."/>
            <person name="Fraser-Liggett C."/>
            <person name="Strausberg R."/>
            <person name="Galagan J."/>
            <person name="Birren B."/>
            <person name="Collins F.H."/>
        </authorList>
    </citation>
    <scope>NUCLEOTIDE SEQUENCE [LARGE SCALE GENOMIC DNA]</scope>
    <source>
        <strain evidence="2">JHB</strain>
    </source>
</reference>
<dbReference type="VEuPathDB" id="VectorBase:CPIJ011471"/>
<evidence type="ECO:0000313" key="3">
    <source>
        <dbReference type="EnsemblMetazoa" id="CPIJ011471-PA"/>
    </source>
</evidence>
<evidence type="ECO:0000313" key="4">
    <source>
        <dbReference type="Proteomes" id="UP000002320"/>
    </source>
</evidence>
<sequence length="237" mass="26166">MYSNLVRAAEVMQVEQLGVNPCEAAFLGSIFGYSGLLKLDLVDLLAVNLKVRQVLLDSFTVEQNSQLTSISKICNEDGTLTLTNFLAWGSRGKSQPHKLKSQRAHENHVRSLRDIQPLKMSARTSFHNFYFAQNQGRFVPSYENPRNGFFPSSIQRNQPPDSYQEQTLFVGSSAANGGGRPGRGQTGASQVETANDDGPLSSRSGVTPSYFQFTYTELKGQLRDNLRALIDLAKAIS</sequence>
<feature type="compositionally biased region" description="Gly residues" evidence="1">
    <location>
        <begin position="176"/>
        <end position="185"/>
    </location>
</feature>
<dbReference type="HOGENOM" id="CLU_1171642_0_0_1"/>
<dbReference type="OrthoDB" id="6162910at2759"/>
<dbReference type="EnsemblMetazoa" id="CPIJ011471-RA">
    <property type="protein sequence ID" value="CPIJ011471-PA"/>
    <property type="gene ID" value="CPIJ011471"/>
</dbReference>
<reference evidence="3" key="2">
    <citation type="submission" date="2020-05" db="UniProtKB">
        <authorList>
            <consortium name="EnsemblMetazoa"/>
        </authorList>
    </citation>
    <scope>IDENTIFICATION</scope>
    <source>
        <strain evidence="3">JHB</strain>
    </source>
</reference>
<organism>
    <name type="scientific">Culex quinquefasciatus</name>
    <name type="common">Southern house mosquito</name>
    <name type="synonym">Culex pungens</name>
    <dbReference type="NCBI Taxonomy" id="7176"/>
    <lineage>
        <taxon>Eukaryota</taxon>
        <taxon>Metazoa</taxon>
        <taxon>Ecdysozoa</taxon>
        <taxon>Arthropoda</taxon>
        <taxon>Hexapoda</taxon>
        <taxon>Insecta</taxon>
        <taxon>Pterygota</taxon>
        <taxon>Neoptera</taxon>
        <taxon>Endopterygota</taxon>
        <taxon>Diptera</taxon>
        <taxon>Nematocera</taxon>
        <taxon>Culicoidea</taxon>
        <taxon>Culicidae</taxon>
        <taxon>Culicinae</taxon>
        <taxon>Culicini</taxon>
        <taxon>Culex</taxon>
        <taxon>Culex</taxon>
    </lineage>
</organism>
<accession>B0WX97</accession>
<dbReference type="eggNOG" id="ENOG502TB49">
    <property type="taxonomic scope" value="Eukaryota"/>
</dbReference>
<dbReference type="VEuPathDB" id="VectorBase:CQUJHB003159"/>
<keyword evidence="4" id="KW-1185">Reference proteome</keyword>
<dbReference type="STRING" id="7176.B0WX97"/>
<dbReference type="InParanoid" id="B0WX97"/>
<protein>
    <submittedName>
        <fullName evidence="2 3">Uncharacterized protein</fullName>
    </submittedName>
</protein>
<proteinExistence type="predicted"/>
<dbReference type="Proteomes" id="UP000002320">
    <property type="component" value="Unassembled WGS sequence"/>
</dbReference>
<dbReference type="EMBL" id="DS232160">
    <property type="protein sequence ID" value="EDS36358.1"/>
    <property type="molecule type" value="Genomic_DNA"/>
</dbReference>
<evidence type="ECO:0000256" key="1">
    <source>
        <dbReference type="SAM" id="MobiDB-lite"/>
    </source>
</evidence>
<dbReference type="AlphaFoldDB" id="B0WX97"/>